<accession>A0A3N2BYU9</accession>
<gene>
    <name evidence="2" type="ORF">EDD42_0479</name>
</gene>
<dbReference type="EMBL" id="RKHL01000001">
    <property type="protein sequence ID" value="ROR80438.1"/>
    <property type="molecule type" value="Genomic_DNA"/>
</dbReference>
<dbReference type="Proteomes" id="UP000266915">
    <property type="component" value="Unassembled WGS sequence"/>
</dbReference>
<evidence type="ECO:0000259" key="1">
    <source>
        <dbReference type="Pfam" id="PF25355"/>
    </source>
</evidence>
<dbReference type="InterPro" id="IPR057204">
    <property type="entry name" value="DUF7882"/>
</dbReference>
<dbReference type="RefSeq" id="WP_085512050.1">
    <property type="nucleotide sequence ID" value="NZ_FXAP01000003.1"/>
</dbReference>
<feature type="domain" description="DUF7882" evidence="1">
    <location>
        <begin position="1"/>
        <end position="87"/>
    </location>
</feature>
<evidence type="ECO:0000313" key="2">
    <source>
        <dbReference type="EMBL" id="ROR80438.1"/>
    </source>
</evidence>
<name>A0A3N2BYU9_9MICO</name>
<sequence length="100" mass="11365">MGAIVYGTGENRFHLEDRMLAHVKTITLMKLRRNESFSVTLRDTSTERGRVTLWLHPSIPLQFSFDSDETFEMDRPLLEDLMHGANGGEVTVRADADELA</sequence>
<evidence type="ECO:0000313" key="3">
    <source>
        <dbReference type="Proteomes" id="UP000266915"/>
    </source>
</evidence>
<protein>
    <recommendedName>
        <fullName evidence="1">DUF7882 domain-containing protein</fullName>
    </recommendedName>
</protein>
<dbReference type="AlphaFoldDB" id="A0A3N2BYU9"/>
<organism evidence="2 3">
    <name type="scientific">Plantibacter flavus</name>
    <dbReference type="NCBI Taxonomy" id="150123"/>
    <lineage>
        <taxon>Bacteria</taxon>
        <taxon>Bacillati</taxon>
        <taxon>Actinomycetota</taxon>
        <taxon>Actinomycetes</taxon>
        <taxon>Micrococcales</taxon>
        <taxon>Microbacteriaceae</taxon>
        <taxon>Plantibacter</taxon>
    </lineage>
</organism>
<dbReference type="Pfam" id="PF25355">
    <property type="entry name" value="DUF7882"/>
    <property type="match status" value="1"/>
</dbReference>
<keyword evidence="3" id="KW-1185">Reference proteome</keyword>
<comment type="caution">
    <text evidence="2">The sequence shown here is derived from an EMBL/GenBank/DDBJ whole genome shotgun (WGS) entry which is preliminary data.</text>
</comment>
<proteinExistence type="predicted"/>
<reference evidence="2 3" key="1">
    <citation type="submission" date="2018-11" db="EMBL/GenBank/DDBJ databases">
        <title>Sequencing the genomes of 1000 actinobacteria strains.</title>
        <authorList>
            <person name="Klenk H.-P."/>
        </authorList>
    </citation>
    <scope>NUCLEOTIDE SEQUENCE [LARGE SCALE GENOMIC DNA]</scope>
    <source>
        <strain evidence="2 3">DSM 14012</strain>
    </source>
</reference>